<accession>A0ABV5W008</accession>
<dbReference type="Proteomes" id="UP001589619">
    <property type="component" value="Unassembled WGS sequence"/>
</dbReference>
<evidence type="ECO:0000256" key="1">
    <source>
        <dbReference type="SAM" id="Phobius"/>
    </source>
</evidence>
<protein>
    <recommendedName>
        <fullName evidence="4">Yip1 domain-containing protein</fullName>
    </recommendedName>
</protein>
<keyword evidence="1" id="KW-1133">Transmembrane helix</keyword>
<dbReference type="RefSeq" id="WP_344915244.1">
    <property type="nucleotide sequence ID" value="NZ_BAAAYO010000014.1"/>
</dbReference>
<feature type="transmembrane region" description="Helical" evidence="1">
    <location>
        <begin position="124"/>
        <end position="146"/>
    </location>
</feature>
<sequence length="251" mass="26403">MELSLMAFCTQCGVALTEGDIHTCAQAKDNSGFNTSGSAVDPGILLHLLKKPDAGLSLVPDKEYVYGLIGMGGSLLGFFLWGLALKRNMINSIVGKVSSVTGDMDFFGGLVKEGMKGAGSKAPIATNMLILGLISLVVLFGSLWLAGRWKGTDKLGWKETVTYLGSMQLASGVVFIVAAIAAFVSVSFSLLLVAICLLITLILTCLMALDVYGVGREHRLAFVIASMTVYAVIVLTASGVLLRDAVASILF</sequence>
<comment type="caution">
    <text evidence="2">The sequence shown here is derived from an EMBL/GenBank/DDBJ whole genome shotgun (WGS) entry which is preliminary data.</text>
</comment>
<gene>
    <name evidence="2" type="ORF">ACFFNY_20295</name>
</gene>
<name>A0ABV5W008_9BACL</name>
<feature type="transmembrane region" description="Helical" evidence="1">
    <location>
        <begin position="191"/>
        <end position="214"/>
    </location>
</feature>
<keyword evidence="1" id="KW-0472">Membrane</keyword>
<keyword evidence="3" id="KW-1185">Reference proteome</keyword>
<evidence type="ECO:0000313" key="2">
    <source>
        <dbReference type="EMBL" id="MFB9753917.1"/>
    </source>
</evidence>
<proteinExistence type="predicted"/>
<dbReference type="EMBL" id="JBHMAG010000013">
    <property type="protein sequence ID" value="MFB9753917.1"/>
    <property type="molecule type" value="Genomic_DNA"/>
</dbReference>
<feature type="transmembrane region" description="Helical" evidence="1">
    <location>
        <begin position="166"/>
        <end position="184"/>
    </location>
</feature>
<feature type="transmembrane region" description="Helical" evidence="1">
    <location>
        <begin position="220"/>
        <end position="242"/>
    </location>
</feature>
<reference evidence="2 3" key="1">
    <citation type="submission" date="2024-09" db="EMBL/GenBank/DDBJ databases">
        <authorList>
            <person name="Sun Q."/>
            <person name="Mori K."/>
        </authorList>
    </citation>
    <scope>NUCLEOTIDE SEQUENCE [LARGE SCALE GENOMIC DNA]</scope>
    <source>
        <strain evidence="2 3">JCM 12520</strain>
    </source>
</reference>
<evidence type="ECO:0000313" key="3">
    <source>
        <dbReference type="Proteomes" id="UP001589619"/>
    </source>
</evidence>
<feature type="transmembrane region" description="Helical" evidence="1">
    <location>
        <begin position="64"/>
        <end position="84"/>
    </location>
</feature>
<organism evidence="2 3">
    <name type="scientific">Paenibacillus hodogayensis</name>
    <dbReference type="NCBI Taxonomy" id="279208"/>
    <lineage>
        <taxon>Bacteria</taxon>
        <taxon>Bacillati</taxon>
        <taxon>Bacillota</taxon>
        <taxon>Bacilli</taxon>
        <taxon>Bacillales</taxon>
        <taxon>Paenibacillaceae</taxon>
        <taxon>Paenibacillus</taxon>
    </lineage>
</organism>
<evidence type="ECO:0008006" key="4">
    <source>
        <dbReference type="Google" id="ProtNLM"/>
    </source>
</evidence>
<keyword evidence="1" id="KW-0812">Transmembrane</keyword>